<evidence type="ECO:0000256" key="10">
    <source>
        <dbReference type="HAMAP-Rule" id="MF_00571"/>
    </source>
</evidence>
<evidence type="ECO:0000256" key="6">
    <source>
        <dbReference type="ARBA" id="ARBA00022679"/>
    </source>
</evidence>
<comment type="catalytic activity">
    <reaction evidence="1 10">
        <text>alpha-D-galactose 1-phosphate + UDP-alpha-D-glucose = alpha-D-glucose 1-phosphate + UDP-alpha-D-galactose</text>
        <dbReference type="Rhea" id="RHEA:13989"/>
        <dbReference type="ChEBI" id="CHEBI:58336"/>
        <dbReference type="ChEBI" id="CHEBI:58601"/>
        <dbReference type="ChEBI" id="CHEBI:58885"/>
        <dbReference type="ChEBI" id="CHEBI:66914"/>
        <dbReference type="EC" id="2.7.7.12"/>
    </reaction>
</comment>
<dbReference type="InterPro" id="IPR005849">
    <property type="entry name" value="GalP_Utransf_N"/>
</dbReference>
<keyword evidence="8 10" id="KW-0299">Galactose metabolism</keyword>
<keyword evidence="9 10" id="KW-0119">Carbohydrate metabolism</keyword>
<dbReference type="GO" id="GO:0008108">
    <property type="term" value="F:UDP-glucose:hexose-1-phosphate uridylyltransferase activity"/>
    <property type="evidence" value="ECO:0007669"/>
    <property type="project" value="UniProtKB-UniRule"/>
</dbReference>
<dbReference type="EC" id="2.7.7.12" evidence="10"/>
<dbReference type="STRING" id="471855.Shel_06450"/>
<dbReference type="KEGG" id="shi:Shel_06450"/>
<dbReference type="UniPathway" id="UPA00214"/>
<dbReference type="NCBIfam" id="NF003636">
    <property type="entry name" value="PRK05270.3-1"/>
    <property type="match status" value="1"/>
</dbReference>
<dbReference type="GO" id="GO:0005737">
    <property type="term" value="C:cytoplasm"/>
    <property type="evidence" value="ECO:0007669"/>
    <property type="project" value="UniProtKB-SubCell"/>
</dbReference>
<proteinExistence type="inferred from homology"/>
<evidence type="ECO:0000259" key="11">
    <source>
        <dbReference type="Pfam" id="PF01087"/>
    </source>
</evidence>
<dbReference type="HOGENOM" id="CLU_047799_0_0_11"/>
<dbReference type="eggNOG" id="COG4468">
    <property type="taxonomic scope" value="Bacteria"/>
</dbReference>
<sequence>MVEVTPSDAAEALIQYAISHALLDERDSQWAYNAVLGAIGADSPADAPLLPSEYTAARHLNEFENSAEGLPANWPRNRRELPIILDTLAKAARIHGAISRDENDERISAQLMDLVSPRPSQVERTFWNIHKTQGSKAAFDYFHTLSCDCNHIQTNAIVKDLSWSYDDVPYGNPLKLTVNKSKPEKDPRAIAKEAAVSVSPQETPYPACQLCIENEGYRGRASGNPHGAHPSRSNLRTVNIGLDGEDWALMYSPYAYYQEHCIAFSRRHTPMLVNEASLRKLFAFLEIAPHYFIGSNAGLPIVGGSILTHDHFQAGAEMLPLFSANDAWSFDMSTYPQVAASVVDWPLATIRLVGTDSDMLVAAGSRVMECWHTYSAESIDIVAEDANGPHNAITPFARVREDGSFELLLALRNNRTSEDRPLGIFHPRPEHHHIKRENIGLIEVAGLAILPGRLERELSEVERAIAQITSTLRAAGDSRESSLSRAGILVRAELETNDAIAKHAKWAADFTANRFTLDEAIEDQLKREIGRVFFEILEDASPFKHTDEGSAALKVFVESL</sequence>
<evidence type="ECO:0000256" key="9">
    <source>
        <dbReference type="ARBA" id="ARBA00023277"/>
    </source>
</evidence>
<dbReference type="InterPro" id="IPR000766">
    <property type="entry name" value="GalP_uridyl_Trfase_II"/>
</dbReference>
<evidence type="ECO:0000259" key="12">
    <source>
        <dbReference type="Pfam" id="PF02744"/>
    </source>
</evidence>
<evidence type="ECO:0000256" key="4">
    <source>
        <dbReference type="ARBA" id="ARBA00008706"/>
    </source>
</evidence>
<dbReference type="Proteomes" id="UP000002026">
    <property type="component" value="Chromosome"/>
</dbReference>
<name>C7N3W3_SLAHD</name>
<feature type="domain" description="Galactose-1-phosphate uridyl transferase N-terminal" evidence="11">
    <location>
        <begin position="97"/>
        <end position="270"/>
    </location>
</feature>
<dbReference type="GO" id="GO:0006012">
    <property type="term" value="P:galactose metabolic process"/>
    <property type="evidence" value="ECO:0007669"/>
    <property type="project" value="UniProtKB-UniRule"/>
</dbReference>
<dbReference type="PANTHER" id="PTHR39191">
    <property type="entry name" value="GALACTOSE-1-PHOSPHATE URIDYLYLTRANSFERASE"/>
    <property type="match status" value="1"/>
</dbReference>
<evidence type="ECO:0000256" key="2">
    <source>
        <dbReference type="ARBA" id="ARBA00004496"/>
    </source>
</evidence>
<evidence type="ECO:0000256" key="7">
    <source>
        <dbReference type="ARBA" id="ARBA00022695"/>
    </source>
</evidence>
<organism evidence="13 14">
    <name type="scientific">Slackia heliotrinireducens (strain ATCC 29202 / DSM 20476 / NCTC 11029 / RHS 1)</name>
    <name type="common">Peptococcus heliotrinreducens</name>
    <dbReference type="NCBI Taxonomy" id="471855"/>
    <lineage>
        <taxon>Bacteria</taxon>
        <taxon>Bacillati</taxon>
        <taxon>Actinomycetota</taxon>
        <taxon>Coriobacteriia</taxon>
        <taxon>Eggerthellales</taxon>
        <taxon>Eggerthellaceae</taxon>
        <taxon>Slackia</taxon>
    </lineage>
</organism>
<reference evidence="13 14" key="1">
    <citation type="journal article" date="2009" name="Stand. Genomic Sci.">
        <title>Complete genome sequence of Slackia heliotrinireducens type strain (RHS 1).</title>
        <authorList>
            <person name="Pukall R."/>
            <person name="Lapidus A."/>
            <person name="Nolan M."/>
            <person name="Copeland A."/>
            <person name="Glavina Del Rio T."/>
            <person name="Lucas S."/>
            <person name="Chen F."/>
            <person name="Tice H."/>
            <person name="Cheng J.F."/>
            <person name="Chertkov O."/>
            <person name="Bruce D."/>
            <person name="Goodwin L."/>
            <person name="Kuske C."/>
            <person name="Brettin T."/>
            <person name="Detter J.C."/>
            <person name="Han C."/>
            <person name="Pitluck S."/>
            <person name="Pati A."/>
            <person name="Mavrommatis K."/>
            <person name="Ivanova N."/>
            <person name="Ovchinnikova G."/>
            <person name="Chen A."/>
            <person name="Palaniappan K."/>
            <person name="Schneider S."/>
            <person name="Rohde M."/>
            <person name="Chain P."/>
            <person name="D'haeseleer P."/>
            <person name="Goker M."/>
            <person name="Bristow J."/>
            <person name="Eisen J.A."/>
            <person name="Markowitz V."/>
            <person name="Kyrpides N.C."/>
            <person name="Klenk H.P."/>
            <person name="Hugenholtz P."/>
        </authorList>
    </citation>
    <scope>NUCLEOTIDE SEQUENCE [LARGE SCALE GENOMIC DNA]</scope>
    <source>
        <strain evidence="14">ATCC 29202 / DSM 20476 / NCTC 11029 / RHS 1</strain>
    </source>
</reference>
<protein>
    <recommendedName>
        <fullName evidence="10">Galactose-1-phosphate uridylyltransferase</fullName>
        <shortName evidence="10">Gal-1-P uridylyltransferase</shortName>
        <ecNumber evidence="10">2.7.7.12</ecNumber>
    </recommendedName>
    <alternativeName>
        <fullName evidence="10">UDP-glucose--hexose-1-phosphate uridylyltransferase</fullName>
    </alternativeName>
</protein>
<dbReference type="EMBL" id="CP001684">
    <property type="protein sequence ID" value="ACV21704.1"/>
    <property type="molecule type" value="Genomic_DNA"/>
</dbReference>
<comment type="pathway">
    <text evidence="3 10">Carbohydrate metabolism; galactose metabolism.</text>
</comment>
<accession>C7N3W3</accession>
<evidence type="ECO:0000313" key="14">
    <source>
        <dbReference type="Proteomes" id="UP000002026"/>
    </source>
</evidence>
<dbReference type="InterPro" id="IPR005850">
    <property type="entry name" value="GalP_Utransf_C"/>
</dbReference>
<dbReference type="PANTHER" id="PTHR39191:SF1">
    <property type="entry name" value="DUF4922 DOMAIN-CONTAINING PROTEIN"/>
    <property type="match status" value="1"/>
</dbReference>
<dbReference type="Pfam" id="PF02744">
    <property type="entry name" value="GalP_UDP_tr_C"/>
    <property type="match status" value="1"/>
</dbReference>
<evidence type="ECO:0000256" key="8">
    <source>
        <dbReference type="ARBA" id="ARBA00023144"/>
    </source>
</evidence>
<gene>
    <name evidence="10" type="primary">galT</name>
    <name evidence="13" type="ordered locus">Shel_06450</name>
</gene>
<keyword evidence="14" id="KW-1185">Reference proteome</keyword>
<comment type="similarity">
    <text evidence="4 10">Belongs to the galactose-1-phosphate uridylyltransferase type 2 family.</text>
</comment>
<comment type="subcellular location">
    <subcellularLocation>
        <location evidence="2 10">Cytoplasm</location>
    </subcellularLocation>
</comment>
<feature type="domain" description="Galactose-1-phosphate uridyl transferase C-terminal" evidence="12">
    <location>
        <begin position="287"/>
        <end position="464"/>
    </location>
</feature>
<keyword evidence="7 10" id="KW-0548">Nucleotidyltransferase</keyword>
<evidence type="ECO:0000256" key="3">
    <source>
        <dbReference type="ARBA" id="ARBA00004947"/>
    </source>
</evidence>
<evidence type="ECO:0000256" key="1">
    <source>
        <dbReference type="ARBA" id="ARBA00001107"/>
    </source>
</evidence>
<dbReference type="HAMAP" id="MF_00571">
    <property type="entry name" value="GalP_UDP_trans"/>
    <property type="match status" value="1"/>
</dbReference>
<dbReference type="RefSeq" id="WP_012797809.1">
    <property type="nucleotide sequence ID" value="NC_013165.1"/>
</dbReference>
<keyword evidence="5 10" id="KW-0963">Cytoplasm</keyword>
<evidence type="ECO:0000256" key="5">
    <source>
        <dbReference type="ARBA" id="ARBA00022490"/>
    </source>
</evidence>
<keyword evidence="6 10" id="KW-0808">Transferase</keyword>
<dbReference type="AlphaFoldDB" id="C7N3W3"/>
<dbReference type="Pfam" id="PF01087">
    <property type="entry name" value="GalP_UDP_transf"/>
    <property type="match status" value="1"/>
</dbReference>
<evidence type="ECO:0000313" key="13">
    <source>
        <dbReference type="EMBL" id="ACV21704.1"/>
    </source>
</evidence>